<evidence type="ECO:0000256" key="3">
    <source>
        <dbReference type="ARBA" id="ARBA00022962"/>
    </source>
</evidence>
<dbReference type="GO" id="GO:0003824">
    <property type="term" value="F:catalytic activity"/>
    <property type="evidence" value="ECO:0007669"/>
    <property type="project" value="InterPro"/>
</dbReference>
<dbReference type="EMBL" id="LPVJ01000009">
    <property type="protein sequence ID" value="KUO96688.1"/>
    <property type="molecule type" value="Genomic_DNA"/>
</dbReference>
<evidence type="ECO:0000259" key="6">
    <source>
        <dbReference type="Pfam" id="PF07685"/>
    </source>
</evidence>
<dbReference type="Pfam" id="PF07685">
    <property type="entry name" value="GATase_3"/>
    <property type="match status" value="1"/>
</dbReference>
<comment type="pathway">
    <text evidence="1 4">Cofactor biosynthesis; adenosylcobalamin biosynthesis.</text>
</comment>
<evidence type="ECO:0000256" key="4">
    <source>
        <dbReference type="HAMAP-Rule" id="MF_00028"/>
    </source>
</evidence>
<evidence type="ECO:0000313" key="7">
    <source>
        <dbReference type="EMBL" id="KUO96688.1"/>
    </source>
</evidence>
<dbReference type="PROSITE" id="PS51274">
    <property type="entry name" value="GATASE_COBBQ"/>
    <property type="match status" value="1"/>
</dbReference>
<evidence type="ECO:0000256" key="1">
    <source>
        <dbReference type="ARBA" id="ARBA00004953"/>
    </source>
</evidence>
<evidence type="ECO:0000259" key="5">
    <source>
        <dbReference type="Pfam" id="PF01656"/>
    </source>
</evidence>
<dbReference type="NCBIfam" id="NF001989">
    <property type="entry name" value="PRK00784.1"/>
    <property type="match status" value="1"/>
</dbReference>
<feature type="active site" evidence="4">
    <location>
        <position position="456"/>
    </location>
</feature>
<comment type="function">
    <text evidence="4">Catalyzes amidations at positions B, D, E, and G on adenosylcobyrinic A,C-diamide. NH(2) groups are provided by glutamine, and one molecule of ATP is hydrogenolyzed for each amidation.</text>
</comment>
<evidence type="ECO:0000313" key="8">
    <source>
        <dbReference type="Proteomes" id="UP000053557"/>
    </source>
</evidence>
<feature type="domain" description="CobB/CobQ-like glutamine amidotransferase" evidence="6">
    <location>
        <begin position="272"/>
        <end position="464"/>
    </location>
</feature>
<dbReference type="UniPathway" id="UPA00148"/>
<dbReference type="NCBIfam" id="TIGR00313">
    <property type="entry name" value="cobQ"/>
    <property type="match status" value="1"/>
</dbReference>
<dbReference type="GO" id="GO:0009236">
    <property type="term" value="P:cobalamin biosynthetic process"/>
    <property type="evidence" value="ECO:0007669"/>
    <property type="project" value="UniProtKB-UniRule"/>
</dbReference>
<dbReference type="InterPro" id="IPR011698">
    <property type="entry name" value="GATase_3"/>
</dbReference>
<dbReference type="Pfam" id="PF01656">
    <property type="entry name" value="CbiA"/>
    <property type="match status" value="1"/>
</dbReference>
<dbReference type="InterPro" id="IPR027417">
    <property type="entry name" value="P-loop_NTPase"/>
</dbReference>
<dbReference type="SUPFAM" id="SSF52540">
    <property type="entry name" value="P-loop containing nucleoside triphosphate hydrolases"/>
    <property type="match status" value="1"/>
</dbReference>
<dbReference type="AlphaFoldDB" id="A0A101XSG2"/>
<comment type="caution">
    <text evidence="7">The sequence shown here is derived from an EMBL/GenBank/DDBJ whole genome shotgun (WGS) entry which is preliminary data.</text>
</comment>
<dbReference type="HAMAP" id="MF_00028">
    <property type="entry name" value="CobQ"/>
    <property type="match status" value="1"/>
</dbReference>
<evidence type="ECO:0000256" key="2">
    <source>
        <dbReference type="ARBA" id="ARBA00022573"/>
    </source>
</evidence>
<organism evidence="7 8">
    <name type="scientific">Ferroacidibacillus organovorans</name>
    <dbReference type="NCBI Taxonomy" id="1765683"/>
    <lineage>
        <taxon>Bacteria</taxon>
        <taxon>Bacillati</taxon>
        <taxon>Bacillota</taxon>
        <taxon>Bacilli</taxon>
        <taxon>Bacillales</taxon>
        <taxon>Alicyclobacillaceae</taxon>
        <taxon>Ferroacidibacillus</taxon>
    </lineage>
</organism>
<dbReference type="InterPro" id="IPR002586">
    <property type="entry name" value="CobQ/CobB/MinD/ParA_Nub-bd_dom"/>
</dbReference>
<dbReference type="CDD" id="cd01750">
    <property type="entry name" value="GATase1_CobQ"/>
    <property type="match status" value="1"/>
</dbReference>
<protein>
    <recommendedName>
        <fullName evidence="4">Cobyric acid synthase</fullName>
    </recommendedName>
</protein>
<dbReference type="InterPro" id="IPR033949">
    <property type="entry name" value="CobQ_GATase1"/>
</dbReference>
<keyword evidence="8" id="KW-1185">Reference proteome</keyword>
<dbReference type="PANTHER" id="PTHR21343">
    <property type="entry name" value="DETHIOBIOTIN SYNTHETASE"/>
    <property type="match status" value="1"/>
</dbReference>
<name>A0A101XSG2_9BACL</name>
<dbReference type="Proteomes" id="UP000053557">
    <property type="component" value="Unassembled WGS sequence"/>
</dbReference>
<reference evidence="7 8" key="1">
    <citation type="submission" date="2015-12" db="EMBL/GenBank/DDBJ databases">
        <title>Draft genome sequence of Acidibacillus ferrooxidans ITV001, isolated from a chalcopyrite acid mine drainage site in Brazil.</title>
        <authorList>
            <person name="Dall'Agnol H."/>
            <person name="Nancucheo I."/>
            <person name="Johnson B."/>
            <person name="Oliveira R."/>
            <person name="Leite L."/>
            <person name="Pylro V."/>
            <person name="Nunes G.L."/>
            <person name="Tzotzos G."/>
            <person name="Fernandes G.R."/>
            <person name="Dutra J."/>
            <person name="Orellana S.C."/>
            <person name="Oliveira G."/>
        </authorList>
    </citation>
    <scope>NUCLEOTIDE SEQUENCE [LARGE SCALE GENOMIC DNA]</scope>
    <source>
        <strain evidence="8">ITV01</strain>
    </source>
</reference>
<dbReference type="InterPro" id="IPR004459">
    <property type="entry name" value="CobQ_synth"/>
</dbReference>
<dbReference type="Gene3D" id="3.40.50.300">
    <property type="entry name" value="P-loop containing nucleotide triphosphate hydrolases"/>
    <property type="match status" value="1"/>
</dbReference>
<dbReference type="GO" id="GO:0015420">
    <property type="term" value="F:ABC-type vitamin B12 transporter activity"/>
    <property type="evidence" value="ECO:0007669"/>
    <property type="project" value="UniProtKB-UniRule"/>
</dbReference>
<gene>
    <name evidence="4" type="primary">cobQ</name>
    <name evidence="7" type="ORF">ATW55_07630</name>
</gene>
<comment type="similarity">
    <text evidence="4">Belongs to the CobB/CobQ family. CobQ subfamily.</text>
</comment>
<dbReference type="SUPFAM" id="SSF52317">
    <property type="entry name" value="Class I glutamine amidotransferase-like"/>
    <property type="match status" value="1"/>
</dbReference>
<keyword evidence="3 4" id="KW-0315">Glutamine amidotransferase</keyword>
<dbReference type="Gene3D" id="3.40.50.880">
    <property type="match status" value="1"/>
</dbReference>
<sequence length="522" mass="57340">MFADGCTGVNRVLAKSLMVVGTSSNVGKSVLCTALCRILAQDGHRVAPFKSQNMSLNSAVTPSGREIGRAQAVQAAACGILPSEHMNPVLLKPMSHTLSQVILQGRVYETKSARAYFAERTGEIWNAVVESFRELERRYDVLVIEGAGSPVEMNLKARDIANMRTAELADAAVLLVADIDRGGIFASVVGTMHLLTEQERSRVKGIVVNKFRGDPSLFEDGVRMLEAYTGVPVLGVLPYLREIGIEEEDSVALEEGRYRLPQLPQDARECVKVAILELPHLSNFTDFDPLFLEPGVHAYFCRQPADVADAHVVILPGSKNTVDDLLWLRANGFEGVIRQRRAAGAFIVGICGGYQMLGEEIRDPEGQESKIGRVVGLCELPIVTTLAREKTTVLTRGQAAGMFATIPLSGYEIHMGQTVSVKAHQPFARVRTGADGVWRDDGAFSADSSVMGTYLHGIFDNDAFRRAWLSAVRLRFELRAPEDSFVAMTDHRSKAIDRLAATVREHLDMQSLYQLLLREEDE</sequence>
<dbReference type="CDD" id="cd05389">
    <property type="entry name" value="CobQ_N"/>
    <property type="match status" value="1"/>
</dbReference>
<feature type="active site" description="Nucleophile" evidence="4">
    <location>
        <position position="351"/>
    </location>
</feature>
<dbReference type="InterPro" id="IPR047045">
    <property type="entry name" value="CobQ_N"/>
</dbReference>
<accession>A0A101XSG2</accession>
<dbReference type="PANTHER" id="PTHR21343:SF1">
    <property type="entry name" value="COBYRIC ACID SYNTHASE"/>
    <property type="match status" value="1"/>
</dbReference>
<proteinExistence type="inferred from homology"/>
<dbReference type="InterPro" id="IPR029062">
    <property type="entry name" value="Class_I_gatase-like"/>
</dbReference>
<feature type="domain" description="CobQ/CobB/MinD/ParA nucleotide binding" evidence="5">
    <location>
        <begin position="17"/>
        <end position="243"/>
    </location>
</feature>
<keyword evidence="2 4" id="KW-0169">Cobalamin biosynthesis</keyword>